<name>A0A345T4G3_9ACTN</name>
<keyword evidence="3" id="KW-1185">Reference proteome</keyword>
<gene>
    <name evidence="2" type="ORF">C7M71_029310</name>
</gene>
<dbReference type="AlphaFoldDB" id="A0A345T4G3"/>
<organism evidence="2 3">
    <name type="scientific">Peterkaempfera bronchialis</name>
    <dbReference type="NCBI Taxonomy" id="2126346"/>
    <lineage>
        <taxon>Bacteria</taxon>
        <taxon>Bacillati</taxon>
        <taxon>Actinomycetota</taxon>
        <taxon>Actinomycetes</taxon>
        <taxon>Kitasatosporales</taxon>
        <taxon>Streptomycetaceae</taxon>
        <taxon>Peterkaempfera</taxon>
    </lineage>
</organism>
<dbReference type="EMBL" id="CP031264">
    <property type="protein sequence ID" value="AXI80868.1"/>
    <property type="molecule type" value="Genomic_DNA"/>
</dbReference>
<dbReference type="KEGG" id="stri:C7M71_029310"/>
<protein>
    <submittedName>
        <fullName evidence="2">Uncharacterized protein</fullName>
    </submittedName>
</protein>
<keyword evidence="1" id="KW-0812">Transmembrane</keyword>
<evidence type="ECO:0000256" key="1">
    <source>
        <dbReference type="SAM" id="Phobius"/>
    </source>
</evidence>
<reference evidence="3" key="1">
    <citation type="submission" date="2018-07" db="EMBL/GenBank/DDBJ databases">
        <title>Streptacidiphilus bronchialis DSM 106435 chromosome.</title>
        <authorList>
            <person name="Batra D."/>
            <person name="Gulvik C.A."/>
        </authorList>
    </citation>
    <scope>NUCLEOTIDE SEQUENCE [LARGE SCALE GENOMIC DNA]</scope>
    <source>
        <strain evidence="3">DSM 106435</strain>
    </source>
</reference>
<evidence type="ECO:0000313" key="3">
    <source>
        <dbReference type="Proteomes" id="UP000249340"/>
    </source>
</evidence>
<sequence>MYLLRPEGRRAAAAMIETQSRPRSAPSSPLEDQMIPVKRHKRSLTHLGVLTALVAAAGATALAGAQRPATAGSPAPRAATPPLSCTGTADIQATDPATVLLRDSTGRAGYRATVTGDCTGNVLVPKVRAVLEGVADGTCGQATGTGQGTITWLGARGEEVGTSTVRGTLRFSNDLSGKVTFTAEGVQFTKGLFVGSAGAQLKVDTPGIGMDCWTQGRLAGGSGTGSLRLTFG</sequence>
<proteinExistence type="predicted"/>
<dbReference type="OrthoDB" id="9953758at2"/>
<accession>A0A345T4G3</accession>
<keyword evidence="1" id="KW-1133">Transmembrane helix</keyword>
<keyword evidence="1" id="KW-0472">Membrane</keyword>
<evidence type="ECO:0000313" key="2">
    <source>
        <dbReference type="EMBL" id="AXI80868.1"/>
    </source>
</evidence>
<feature type="transmembrane region" description="Helical" evidence="1">
    <location>
        <begin position="44"/>
        <end position="65"/>
    </location>
</feature>
<dbReference type="Proteomes" id="UP000249340">
    <property type="component" value="Chromosome"/>
</dbReference>